<evidence type="ECO:0000256" key="4">
    <source>
        <dbReference type="ARBA" id="ARBA00022833"/>
    </source>
</evidence>
<evidence type="ECO:0000256" key="5">
    <source>
        <dbReference type="ARBA" id="ARBA00023242"/>
    </source>
</evidence>
<gene>
    <name evidence="8" type="ORF">NTJ_12514</name>
</gene>
<dbReference type="Gene3D" id="3.10.20.90">
    <property type="entry name" value="Phosphatidylinositol 3-kinase Catalytic Subunit, Chain A, domain 1"/>
    <property type="match status" value="1"/>
</dbReference>
<dbReference type="InterPro" id="IPR017907">
    <property type="entry name" value="Znf_RING_CS"/>
</dbReference>
<keyword evidence="5" id="KW-0539">Nucleus</keyword>
<dbReference type="PROSITE" id="PS50089">
    <property type="entry name" value="ZF_RING_2"/>
    <property type="match status" value="1"/>
</dbReference>
<dbReference type="Gene3D" id="3.30.40.10">
    <property type="entry name" value="Zinc/RING finger domain, C3HC4 (zinc finger)"/>
    <property type="match status" value="1"/>
</dbReference>
<dbReference type="Pfam" id="PF13923">
    <property type="entry name" value="zf-C3HC4_2"/>
    <property type="match status" value="1"/>
</dbReference>
<evidence type="ECO:0000256" key="1">
    <source>
        <dbReference type="ARBA" id="ARBA00004123"/>
    </source>
</evidence>
<evidence type="ECO:0000256" key="3">
    <source>
        <dbReference type="ARBA" id="ARBA00022771"/>
    </source>
</evidence>
<reference evidence="8 9" key="1">
    <citation type="submission" date="2023-09" db="EMBL/GenBank/DDBJ databases">
        <title>Nesidiocoris tenuis whole genome shotgun sequence.</title>
        <authorList>
            <person name="Shibata T."/>
            <person name="Shimoda M."/>
            <person name="Kobayashi T."/>
            <person name="Uehara T."/>
        </authorList>
    </citation>
    <scope>NUCLEOTIDE SEQUENCE [LARGE SCALE GENOMIC DNA]</scope>
    <source>
        <strain evidence="8 9">Japan</strain>
    </source>
</reference>
<evidence type="ECO:0000313" key="8">
    <source>
        <dbReference type="EMBL" id="BES99697.1"/>
    </source>
</evidence>
<keyword evidence="4" id="KW-0862">Zinc</keyword>
<feature type="domain" description="RING-type" evidence="7">
    <location>
        <begin position="15"/>
        <end position="53"/>
    </location>
</feature>
<comment type="subcellular location">
    <subcellularLocation>
        <location evidence="1">Nucleus</location>
    </subcellularLocation>
</comment>
<evidence type="ECO:0000256" key="6">
    <source>
        <dbReference type="PROSITE-ProRule" id="PRU00175"/>
    </source>
</evidence>
<name>A0ABN7BA54_9HEMI</name>
<dbReference type="PANTHER" id="PTHR45893">
    <property type="entry name" value="POLYCOMB GROUP RING FINGER PROTEIN"/>
    <property type="match status" value="1"/>
</dbReference>
<accession>A0ABN7BA54</accession>
<dbReference type="InterPro" id="IPR001841">
    <property type="entry name" value="Znf_RING"/>
</dbReference>
<evidence type="ECO:0000256" key="2">
    <source>
        <dbReference type="ARBA" id="ARBA00022723"/>
    </source>
</evidence>
<evidence type="ECO:0000259" key="7">
    <source>
        <dbReference type="PROSITE" id="PS50089"/>
    </source>
</evidence>
<organism evidence="8 9">
    <name type="scientific">Nesidiocoris tenuis</name>
    <dbReference type="NCBI Taxonomy" id="355587"/>
    <lineage>
        <taxon>Eukaryota</taxon>
        <taxon>Metazoa</taxon>
        <taxon>Ecdysozoa</taxon>
        <taxon>Arthropoda</taxon>
        <taxon>Hexapoda</taxon>
        <taxon>Insecta</taxon>
        <taxon>Pterygota</taxon>
        <taxon>Neoptera</taxon>
        <taxon>Paraneoptera</taxon>
        <taxon>Hemiptera</taxon>
        <taxon>Heteroptera</taxon>
        <taxon>Panheteroptera</taxon>
        <taxon>Cimicomorpha</taxon>
        <taxon>Miridae</taxon>
        <taxon>Dicyphina</taxon>
        <taxon>Nesidiocoris</taxon>
    </lineage>
</organism>
<dbReference type="PROSITE" id="PS00518">
    <property type="entry name" value="ZF_RING_1"/>
    <property type="match status" value="1"/>
</dbReference>
<dbReference type="InterPro" id="IPR051507">
    <property type="entry name" value="PcG_RING_finger"/>
</dbReference>
<dbReference type="EMBL" id="AP028918">
    <property type="protein sequence ID" value="BES99697.1"/>
    <property type="molecule type" value="Genomic_DNA"/>
</dbReference>
<proteinExistence type="predicted"/>
<keyword evidence="2" id="KW-0479">Metal-binding</keyword>
<dbReference type="Proteomes" id="UP001307889">
    <property type="component" value="Chromosome 10"/>
</dbReference>
<protein>
    <submittedName>
        <fullName evidence="8">Polycomb group RING finger protein</fullName>
    </submittedName>
</protein>
<keyword evidence="9" id="KW-1185">Reference proteome</keyword>
<dbReference type="SUPFAM" id="SSF57850">
    <property type="entry name" value="RING/U-box"/>
    <property type="match status" value="1"/>
</dbReference>
<dbReference type="InterPro" id="IPR013083">
    <property type="entry name" value="Znf_RING/FYVE/PHD"/>
</dbReference>
<keyword evidence="3 6" id="KW-0863">Zinc-finger</keyword>
<sequence length="220" mass="25345">MLTIKLRDINPFITCGLCGGYFINATTITECVHTFCRSCLLLHLKASFSCPACGELIHASQPLKAIRHDQTMQEIVNKFVPNLVRNERRREIEFYRKVGIRMEIESKEEDESSVREYLKRKYANGIDTNGHQYVCLEGLSENEPSLEQKFMLVPRSSTILQLKKLLASAFLQSSDKWDMVHIFCNGILQGKEHSIEFVLATRWRNQIPILVLQYSIQGFS</sequence>
<evidence type="ECO:0000313" key="9">
    <source>
        <dbReference type="Proteomes" id="UP001307889"/>
    </source>
</evidence>